<comment type="caution">
    <text evidence="2">The sequence shown here is derived from an EMBL/GenBank/DDBJ whole genome shotgun (WGS) entry which is preliminary data.</text>
</comment>
<feature type="transmembrane region" description="Helical" evidence="1">
    <location>
        <begin position="44"/>
        <end position="64"/>
    </location>
</feature>
<dbReference type="PANTHER" id="PTHR20765:SF1">
    <property type="entry name" value="EQUILIBRATIVE NUCLEOBASE TRANSPORTER 1"/>
    <property type="match status" value="1"/>
</dbReference>
<dbReference type="InterPro" id="IPR027197">
    <property type="entry name" value="SLC43A3"/>
</dbReference>
<dbReference type="EMBL" id="CATNWA010021364">
    <property type="protein sequence ID" value="CAI9622391.1"/>
    <property type="molecule type" value="Genomic_DNA"/>
</dbReference>
<evidence type="ECO:0000256" key="1">
    <source>
        <dbReference type="SAM" id="Phobius"/>
    </source>
</evidence>
<evidence type="ECO:0000313" key="3">
    <source>
        <dbReference type="Proteomes" id="UP001162483"/>
    </source>
</evidence>
<dbReference type="PANTHER" id="PTHR20765">
    <property type="entry name" value="SOLUTE CARRIER FAMILY 43 MEMBER 3-RELATED"/>
    <property type="match status" value="1"/>
</dbReference>
<feature type="non-terminal residue" evidence="2">
    <location>
        <position position="80"/>
    </location>
</feature>
<protein>
    <recommendedName>
        <fullName evidence="4">Vomeronasal type-1 receptor</fullName>
    </recommendedName>
</protein>
<evidence type="ECO:0000313" key="2">
    <source>
        <dbReference type="EMBL" id="CAI9622391.1"/>
    </source>
</evidence>
<feature type="transmembrane region" description="Helical" evidence="1">
    <location>
        <begin position="12"/>
        <end position="32"/>
    </location>
</feature>
<proteinExistence type="predicted"/>
<name>A0ABN9HKS4_9NEOB</name>
<evidence type="ECO:0008006" key="4">
    <source>
        <dbReference type="Google" id="ProtNLM"/>
    </source>
</evidence>
<sequence length="80" mass="8883">MQVGNLFGAQRSTIITLYNGAFDSSSVILLIVKVLYQNGISLRTLFLFLTCCSGIHILRTFFLLPKGHIPYPVPVGYNYG</sequence>
<dbReference type="Proteomes" id="UP001162483">
    <property type="component" value="Unassembled WGS sequence"/>
</dbReference>
<reference evidence="2" key="1">
    <citation type="submission" date="2023-05" db="EMBL/GenBank/DDBJ databases">
        <authorList>
            <person name="Stuckert A."/>
        </authorList>
    </citation>
    <scope>NUCLEOTIDE SEQUENCE</scope>
</reference>
<gene>
    <name evidence="2" type="ORF">SPARVUS_LOCUS16289414</name>
</gene>
<accession>A0ABN9HKS4</accession>
<organism evidence="2 3">
    <name type="scientific">Staurois parvus</name>
    <dbReference type="NCBI Taxonomy" id="386267"/>
    <lineage>
        <taxon>Eukaryota</taxon>
        <taxon>Metazoa</taxon>
        <taxon>Chordata</taxon>
        <taxon>Craniata</taxon>
        <taxon>Vertebrata</taxon>
        <taxon>Euteleostomi</taxon>
        <taxon>Amphibia</taxon>
        <taxon>Batrachia</taxon>
        <taxon>Anura</taxon>
        <taxon>Neobatrachia</taxon>
        <taxon>Ranoidea</taxon>
        <taxon>Ranidae</taxon>
        <taxon>Staurois</taxon>
    </lineage>
</organism>
<keyword evidence="1" id="KW-0472">Membrane</keyword>
<keyword evidence="3" id="KW-1185">Reference proteome</keyword>
<keyword evidence="1" id="KW-1133">Transmembrane helix</keyword>
<keyword evidence="1" id="KW-0812">Transmembrane</keyword>